<sequence length="82" mass="9458">MKSLLQNQLFAVPLTIIALLVCRSWRTRSLLLLWDVSALEETVQASPRLNPEMLCRRGGRHLDLLVDARLVYRDTRKREGKG</sequence>
<reference evidence="2" key="1">
    <citation type="journal article" date="2022" name="Mol. Ecol. Resour.">
        <title>The genomes of chicory, endive, great burdock and yacon provide insights into Asteraceae palaeo-polyploidization history and plant inulin production.</title>
        <authorList>
            <person name="Fan W."/>
            <person name="Wang S."/>
            <person name="Wang H."/>
            <person name="Wang A."/>
            <person name="Jiang F."/>
            <person name="Liu H."/>
            <person name="Zhao H."/>
            <person name="Xu D."/>
            <person name="Zhang Y."/>
        </authorList>
    </citation>
    <scope>NUCLEOTIDE SEQUENCE [LARGE SCALE GENOMIC DNA]</scope>
    <source>
        <strain evidence="2">cv. Niubang</strain>
    </source>
</reference>
<dbReference type="EMBL" id="CM042050">
    <property type="protein sequence ID" value="KAI3734747.1"/>
    <property type="molecule type" value="Genomic_DNA"/>
</dbReference>
<keyword evidence="2" id="KW-1185">Reference proteome</keyword>
<proteinExistence type="predicted"/>
<evidence type="ECO:0000313" key="2">
    <source>
        <dbReference type="Proteomes" id="UP001055879"/>
    </source>
</evidence>
<dbReference type="Proteomes" id="UP001055879">
    <property type="component" value="Linkage Group LG04"/>
</dbReference>
<reference evidence="1 2" key="2">
    <citation type="journal article" date="2022" name="Mol. Ecol. Resour.">
        <title>The genomes of chicory, endive, great burdock and yacon provide insights into Asteraceae paleo-polyploidization history and plant inulin production.</title>
        <authorList>
            <person name="Fan W."/>
            <person name="Wang S."/>
            <person name="Wang H."/>
            <person name="Wang A."/>
            <person name="Jiang F."/>
            <person name="Liu H."/>
            <person name="Zhao H."/>
            <person name="Xu D."/>
            <person name="Zhang Y."/>
        </authorList>
    </citation>
    <scope>NUCLEOTIDE SEQUENCE [LARGE SCALE GENOMIC DNA]</scope>
    <source>
        <strain evidence="2">cv. Niubang</strain>
    </source>
</reference>
<organism evidence="1 2">
    <name type="scientific">Arctium lappa</name>
    <name type="common">Greater burdock</name>
    <name type="synonym">Lappa major</name>
    <dbReference type="NCBI Taxonomy" id="4217"/>
    <lineage>
        <taxon>Eukaryota</taxon>
        <taxon>Viridiplantae</taxon>
        <taxon>Streptophyta</taxon>
        <taxon>Embryophyta</taxon>
        <taxon>Tracheophyta</taxon>
        <taxon>Spermatophyta</taxon>
        <taxon>Magnoliopsida</taxon>
        <taxon>eudicotyledons</taxon>
        <taxon>Gunneridae</taxon>
        <taxon>Pentapetalae</taxon>
        <taxon>asterids</taxon>
        <taxon>campanulids</taxon>
        <taxon>Asterales</taxon>
        <taxon>Asteraceae</taxon>
        <taxon>Carduoideae</taxon>
        <taxon>Cardueae</taxon>
        <taxon>Arctiinae</taxon>
        <taxon>Arctium</taxon>
    </lineage>
</organism>
<comment type="caution">
    <text evidence="1">The sequence shown here is derived from an EMBL/GenBank/DDBJ whole genome shotgun (WGS) entry which is preliminary data.</text>
</comment>
<name>A0ACB9CKE3_ARCLA</name>
<accession>A0ACB9CKE3</accession>
<protein>
    <submittedName>
        <fullName evidence="1">Uncharacterized protein</fullName>
    </submittedName>
</protein>
<gene>
    <name evidence="1" type="ORF">L6452_14224</name>
</gene>
<evidence type="ECO:0000313" key="1">
    <source>
        <dbReference type="EMBL" id="KAI3734747.1"/>
    </source>
</evidence>